<dbReference type="Gene3D" id="3.40.190.10">
    <property type="entry name" value="Periplasmic binding protein-like II"/>
    <property type="match status" value="2"/>
</dbReference>
<dbReference type="GO" id="GO:0003700">
    <property type="term" value="F:DNA-binding transcription factor activity"/>
    <property type="evidence" value="ECO:0007669"/>
    <property type="project" value="InterPro"/>
</dbReference>
<keyword evidence="2" id="KW-0805">Transcription regulation</keyword>
<evidence type="ECO:0000256" key="3">
    <source>
        <dbReference type="ARBA" id="ARBA00023125"/>
    </source>
</evidence>
<dbReference type="OrthoDB" id="9178397at2"/>
<evidence type="ECO:0000256" key="2">
    <source>
        <dbReference type="ARBA" id="ARBA00023015"/>
    </source>
</evidence>
<keyword evidence="4" id="KW-0804">Transcription</keyword>
<sequence length="316" mass="34172">MRTPLPSTQALACLEAAARHQSYTRAAQELSLTQGAVSRQIIALEELLGVPLFRRTRHGVALTDAGRHYARQAARWLLELRQGTLELMARQGAGGSVALATVPTFATRWLLPRLPQLARHHPDITVHFDVRTRPFLFAETAFDAALFAGTAVQVGNWPGVHAHWLMHEDIVPVCSPQLLARAASREPGRAWQPVAPPAIAGLPLLQQSTRPLGWQQWFAAAGVAAPRALDGPRLELFSMLATAAAQGLGVALIPPLLIEQELARGELVIACAAAPQRERSYYLVTPEQPATPALERFTHWLIAAARGADTSGADLA</sequence>
<evidence type="ECO:0000259" key="5">
    <source>
        <dbReference type="PROSITE" id="PS50931"/>
    </source>
</evidence>
<evidence type="ECO:0000313" key="7">
    <source>
        <dbReference type="Proteomes" id="UP000237925"/>
    </source>
</evidence>
<evidence type="ECO:0000256" key="4">
    <source>
        <dbReference type="ARBA" id="ARBA00023163"/>
    </source>
</evidence>
<keyword evidence="3" id="KW-0238">DNA-binding</keyword>
<dbReference type="SUPFAM" id="SSF53850">
    <property type="entry name" value="Periplasmic binding protein-like II"/>
    <property type="match status" value="1"/>
</dbReference>
<name>A0A2R3QEY8_9BURK</name>
<dbReference type="InterPro" id="IPR000847">
    <property type="entry name" value="LysR_HTH_N"/>
</dbReference>
<dbReference type="Pfam" id="PF00126">
    <property type="entry name" value="HTH_1"/>
    <property type="match status" value="1"/>
</dbReference>
<dbReference type="Pfam" id="PF03466">
    <property type="entry name" value="LysR_substrate"/>
    <property type="match status" value="1"/>
</dbReference>
<dbReference type="GO" id="GO:0043565">
    <property type="term" value="F:sequence-specific DNA binding"/>
    <property type="evidence" value="ECO:0007669"/>
    <property type="project" value="TreeGrafter"/>
</dbReference>
<dbReference type="PANTHER" id="PTHR30537">
    <property type="entry name" value="HTH-TYPE TRANSCRIPTIONAL REGULATOR"/>
    <property type="match status" value="1"/>
</dbReference>
<dbReference type="KEGG" id="mela:C6568_14485"/>
<reference evidence="6 7" key="1">
    <citation type="submission" date="2018-03" db="EMBL/GenBank/DDBJ databases">
        <title>Genome sequencing of Melaminivora sp.</title>
        <authorList>
            <person name="Kim S.-J."/>
            <person name="Heo J."/>
            <person name="Ahn J.-H."/>
            <person name="Kwon S.-W."/>
        </authorList>
    </citation>
    <scope>NUCLEOTIDE SEQUENCE [LARGE SCALE GENOMIC DNA]</scope>
    <source>
        <strain evidence="6 7">SC2-9</strain>
    </source>
</reference>
<dbReference type="InterPro" id="IPR058163">
    <property type="entry name" value="LysR-type_TF_proteobact-type"/>
</dbReference>
<dbReference type="GO" id="GO:0006351">
    <property type="term" value="P:DNA-templated transcription"/>
    <property type="evidence" value="ECO:0007669"/>
    <property type="project" value="TreeGrafter"/>
</dbReference>
<dbReference type="EMBL" id="CP027667">
    <property type="protein sequence ID" value="AVO50312.1"/>
    <property type="molecule type" value="Genomic_DNA"/>
</dbReference>
<accession>A0A2R3QEY8</accession>
<dbReference type="AlphaFoldDB" id="A0A2R3QEY8"/>
<gene>
    <name evidence="6" type="ORF">C6568_14485</name>
</gene>
<dbReference type="InterPro" id="IPR036388">
    <property type="entry name" value="WH-like_DNA-bd_sf"/>
</dbReference>
<dbReference type="SUPFAM" id="SSF46785">
    <property type="entry name" value="Winged helix' DNA-binding domain"/>
    <property type="match status" value="1"/>
</dbReference>
<dbReference type="InterPro" id="IPR005119">
    <property type="entry name" value="LysR_subst-bd"/>
</dbReference>
<proteinExistence type="inferred from homology"/>
<feature type="domain" description="HTH lysR-type" evidence="5">
    <location>
        <begin position="6"/>
        <end position="63"/>
    </location>
</feature>
<dbReference type="Gene3D" id="1.10.10.10">
    <property type="entry name" value="Winged helix-like DNA-binding domain superfamily/Winged helix DNA-binding domain"/>
    <property type="match status" value="1"/>
</dbReference>
<comment type="similarity">
    <text evidence="1">Belongs to the LysR transcriptional regulatory family.</text>
</comment>
<dbReference type="RefSeq" id="WP_106684763.1">
    <property type="nucleotide sequence ID" value="NZ_CP027667.1"/>
</dbReference>
<dbReference type="PROSITE" id="PS50931">
    <property type="entry name" value="HTH_LYSR"/>
    <property type="match status" value="1"/>
</dbReference>
<evidence type="ECO:0000256" key="1">
    <source>
        <dbReference type="ARBA" id="ARBA00009437"/>
    </source>
</evidence>
<keyword evidence="7" id="KW-1185">Reference proteome</keyword>
<organism evidence="6 7">
    <name type="scientific">Melaminivora suipulveris</name>
    <dbReference type="NCBI Taxonomy" id="2109913"/>
    <lineage>
        <taxon>Bacteria</taxon>
        <taxon>Pseudomonadati</taxon>
        <taxon>Pseudomonadota</taxon>
        <taxon>Betaproteobacteria</taxon>
        <taxon>Burkholderiales</taxon>
        <taxon>Comamonadaceae</taxon>
        <taxon>Melaminivora</taxon>
    </lineage>
</organism>
<dbReference type="Proteomes" id="UP000237925">
    <property type="component" value="Chromosome"/>
</dbReference>
<dbReference type="PANTHER" id="PTHR30537:SF26">
    <property type="entry name" value="GLYCINE CLEAVAGE SYSTEM TRANSCRIPTIONAL ACTIVATOR"/>
    <property type="match status" value="1"/>
</dbReference>
<evidence type="ECO:0000313" key="6">
    <source>
        <dbReference type="EMBL" id="AVO50312.1"/>
    </source>
</evidence>
<dbReference type="InterPro" id="IPR036390">
    <property type="entry name" value="WH_DNA-bd_sf"/>
</dbReference>
<dbReference type="PRINTS" id="PR00039">
    <property type="entry name" value="HTHLYSR"/>
</dbReference>
<protein>
    <submittedName>
        <fullName evidence="6">LysR family transcriptional regulator</fullName>
    </submittedName>
</protein>